<evidence type="ECO:0000256" key="7">
    <source>
        <dbReference type="ARBA" id="ARBA00025246"/>
    </source>
</evidence>
<dbReference type="Pfam" id="PF13393">
    <property type="entry name" value="tRNA-synt_His"/>
    <property type="match status" value="1"/>
</dbReference>
<feature type="binding site" evidence="9">
    <location>
        <position position="266"/>
    </location>
    <ligand>
        <name>L-histidine</name>
        <dbReference type="ChEBI" id="CHEBI:57595"/>
    </ligand>
</feature>
<dbReference type="InterPro" id="IPR041715">
    <property type="entry name" value="HisRS-like_core"/>
</dbReference>
<comment type="subcellular location">
    <subcellularLocation>
        <location evidence="1 8">Cytoplasm</location>
    </subcellularLocation>
</comment>
<reference evidence="11 12" key="1">
    <citation type="submission" date="2019-07" db="EMBL/GenBank/DDBJ databases">
        <title>Whole genome shotgun sequence of Meiothermus hypogaeus NBRC 106114.</title>
        <authorList>
            <person name="Hosoyama A."/>
            <person name="Uohara A."/>
            <person name="Ohji S."/>
            <person name="Ichikawa N."/>
        </authorList>
    </citation>
    <scope>NUCLEOTIDE SEQUENCE [LARGE SCALE GENOMIC DNA]</scope>
    <source>
        <strain evidence="11 12">NBRC 106114</strain>
    </source>
</reference>
<dbReference type="UniPathway" id="UPA00031">
    <property type="reaction ID" value="UER00006"/>
</dbReference>
<evidence type="ECO:0000256" key="8">
    <source>
        <dbReference type="HAMAP-Rule" id="MF_00125"/>
    </source>
</evidence>
<dbReference type="Proteomes" id="UP000321197">
    <property type="component" value="Unassembled WGS sequence"/>
</dbReference>
<dbReference type="SUPFAM" id="SSF55681">
    <property type="entry name" value="Class II aaRS and biotin synthetases"/>
    <property type="match status" value="1"/>
</dbReference>
<feature type="binding site" evidence="9">
    <location>
        <position position="125"/>
    </location>
    <ligand>
        <name>L-histidine</name>
        <dbReference type="ChEBI" id="CHEBI:57595"/>
    </ligand>
</feature>
<evidence type="ECO:0000256" key="9">
    <source>
        <dbReference type="PIRSR" id="PIRSR001549-1"/>
    </source>
</evidence>
<sequence>MAFGLSGTCMIPEGTRYFLPPEARQRRELLERLAGLLYGWGYEPVELPSLEIYDPQHTLAERAFKLVDKTGEVLALRSEFTTAVAGLLRSNGRLVSGQPVRMQYAGTLWLREANAELGRSREFSQVGAELVGVSSPQADAEVLELAWEALQLIGFPEAKIEVGLPALVRDLLDATGLPEEKKERLRQAIHRKNSPELESLLKDYLVHPSLQKALLALPDLYGGREVLEEARRLPLSGKAQADLDWLEAVLALLPEVPLLLDLGRARLLTFYTGLNFQAYTPDFGLPLLGGGRYDGALLPYAAGFALGLERVMEALRLPLSEVPPEVLALDRALARKLRSEGKRVELAWTANLRDLKEYALEKGIRWLAVEGRLEPIG</sequence>
<dbReference type="HAMAP" id="MF_00125">
    <property type="entry name" value="HisZ"/>
    <property type="match status" value="1"/>
</dbReference>
<dbReference type="EMBL" id="BJXL01000118">
    <property type="protein sequence ID" value="GEM84668.1"/>
    <property type="molecule type" value="Genomic_DNA"/>
</dbReference>
<dbReference type="NCBIfam" id="NF008945">
    <property type="entry name" value="PRK12292.3-3"/>
    <property type="match status" value="1"/>
</dbReference>
<dbReference type="PANTHER" id="PTHR43707">
    <property type="entry name" value="HISTIDYL-TRNA SYNTHETASE"/>
    <property type="match status" value="1"/>
</dbReference>
<evidence type="ECO:0000313" key="12">
    <source>
        <dbReference type="Proteomes" id="UP000321197"/>
    </source>
</evidence>
<keyword evidence="11" id="KW-0328">Glycosyltransferase</keyword>
<gene>
    <name evidence="8 11" type="primary">hisZ</name>
    <name evidence="11" type="ORF">MHY01S_28340</name>
</gene>
<dbReference type="InterPro" id="IPR004517">
    <property type="entry name" value="HisZ"/>
</dbReference>
<feature type="binding site" evidence="9">
    <location>
        <position position="129"/>
    </location>
    <ligand>
        <name>L-histidine</name>
        <dbReference type="ChEBI" id="CHEBI:57595"/>
    </ligand>
</feature>
<protein>
    <recommendedName>
        <fullName evidence="5 8">ATP phosphoribosyltransferase regulatory subunit</fullName>
    </recommendedName>
</protein>
<organism evidence="11 12">
    <name type="scientific">Meiothermus hypogaeus NBRC 106114</name>
    <dbReference type="NCBI Taxonomy" id="1227553"/>
    <lineage>
        <taxon>Bacteria</taxon>
        <taxon>Thermotogati</taxon>
        <taxon>Deinococcota</taxon>
        <taxon>Deinococci</taxon>
        <taxon>Thermales</taxon>
        <taxon>Thermaceae</taxon>
        <taxon>Meiothermus</taxon>
    </lineage>
</organism>
<dbReference type="InterPro" id="IPR006195">
    <property type="entry name" value="aa-tRNA-synth_II"/>
</dbReference>
<evidence type="ECO:0000256" key="1">
    <source>
        <dbReference type="ARBA" id="ARBA00004496"/>
    </source>
</evidence>
<comment type="caution">
    <text evidence="11">The sequence shown here is derived from an EMBL/GenBank/DDBJ whole genome shotgun (WGS) entry which is preliminary data.</text>
</comment>
<comment type="similarity">
    <text evidence="3 8">Belongs to the class-II aminoacyl-tRNA synthetase family. HisZ subfamily.</text>
</comment>
<dbReference type="GO" id="GO:0016757">
    <property type="term" value="F:glycosyltransferase activity"/>
    <property type="evidence" value="ECO:0007669"/>
    <property type="project" value="UniProtKB-KW"/>
</dbReference>
<dbReference type="PANTHER" id="PTHR43707:SF1">
    <property type="entry name" value="HISTIDINE--TRNA LIGASE, MITOCHONDRIAL-RELATED"/>
    <property type="match status" value="1"/>
</dbReference>
<dbReference type="InterPro" id="IPR045864">
    <property type="entry name" value="aa-tRNA-synth_II/BPL/LPL"/>
</dbReference>
<keyword evidence="8" id="KW-0368">Histidine biosynthesis</keyword>
<dbReference type="GO" id="GO:0004821">
    <property type="term" value="F:histidine-tRNA ligase activity"/>
    <property type="evidence" value="ECO:0007669"/>
    <property type="project" value="TreeGrafter"/>
</dbReference>
<evidence type="ECO:0000259" key="10">
    <source>
        <dbReference type="PROSITE" id="PS50862"/>
    </source>
</evidence>
<evidence type="ECO:0000256" key="3">
    <source>
        <dbReference type="ARBA" id="ARBA00005539"/>
    </source>
</evidence>
<evidence type="ECO:0000256" key="6">
    <source>
        <dbReference type="ARBA" id="ARBA00022490"/>
    </source>
</evidence>
<feature type="binding site" evidence="9">
    <location>
        <begin position="79"/>
        <end position="81"/>
    </location>
    <ligand>
        <name>L-histidine</name>
        <dbReference type="ChEBI" id="CHEBI:57595"/>
    </ligand>
</feature>
<evidence type="ECO:0000256" key="2">
    <source>
        <dbReference type="ARBA" id="ARBA00004667"/>
    </source>
</evidence>
<accession>A0A511R4Z8</accession>
<dbReference type="PROSITE" id="PS50862">
    <property type="entry name" value="AA_TRNA_LIGASE_II"/>
    <property type="match status" value="1"/>
</dbReference>
<dbReference type="GO" id="GO:0005737">
    <property type="term" value="C:cytoplasm"/>
    <property type="evidence" value="ECO:0007669"/>
    <property type="project" value="UniProtKB-SubCell"/>
</dbReference>
<dbReference type="InterPro" id="IPR004516">
    <property type="entry name" value="HisRS/HisZ"/>
</dbReference>
<comment type="function">
    <text evidence="7 8">Required for the first step of histidine biosynthesis. May allow the feedback regulation of ATP phosphoribosyltransferase activity by histidine.</text>
</comment>
<feature type="domain" description="Aminoacyl-transfer RNA synthetases class-II family profile" evidence="10">
    <location>
        <begin position="26"/>
        <end position="323"/>
    </location>
</feature>
<evidence type="ECO:0000313" key="11">
    <source>
        <dbReference type="EMBL" id="GEM84668.1"/>
    </source>
</evidence>
<comment type="subunit">
    <text evidence="4 8">Heteromultimer composed of HisG and HisZ subunits.</text>
</comment>
<keyword evidence="11" id="KW-0808">Transferase</keyword>
<evidence type="ECO:0000256" key="5">
    <source>
        <dbReference type="ARBA" id="ARBA00020397"/>
    </source>
</evidence>
<comment type="miscellaneous">
    <text evidence="8">This function is generally fulfilled by the C-terminal part of HisG, which is missing in some bacteria such as this one.</text>
</comment>
<dbReference type="GO" id="GO:0006427">
    <property type="term" value="P:histidyl-tRNA aminoacylation"/>
    <property type="evidence" value="ECO:0007669"/>
    <property type="project" value="TreeGrafter"/>
</dbReference>
<keyword evidence="6 8" id="KW-0963">Cytoplasm</keyword>
<dbReference type="AlphaFoldDB" id="A0A511R4Z8"/>
<dbReference type="PIRSF" id="PIRSF001549">
    <property type="entry name" value="His-tRNA_synth"/>
    <property type="match status" value="1"/>
</dbReference>
<comment type="pathway">
    <text evidence="2 8">Amino-acid biosynthesis; L-histidine biosynthesis; L-histidine from 5-phospho-alpha-D-ribose 1-diphosphate: step 1/9.</text>
</comment>
<name>A0A511R4Z8_9DEIN</name>
<dbReference type="Gene3D" id="3.30.930.10">
    <property type="entry name" value="Bira Bifunctional Protein, Domain 2"/>
    <property type="match status" value="1"/>
</dbReference>
<proteinExistence type="inferred from homology"/>
<dbReference type="GO" id="GO:0000105">
    <property type="term" value="P:L-histidine biosynthetic process"/>
    <property type="evidence" value="ECO:0007669"/>
    <property type="project" value="UniProtKB-UniRule"/>
</dbReference>
<evidence type="ECO:0000256" key="4">
    <source>
        <dbReference type="ARBA" id="ARBA00011496"/>
    </source>
</evidence>
<dbReference type="CDD" id="cd00773">
    <property type="entry name" value="HisRS-like_core"/>
    <property type="match status" value="1"/>
</dbReference>
<keyword evidence="8" id="KW-0028">Amino-acid biosynthesis</keyword>